<gene>
    <name evidence="1" type="ORF">BACERE00185_05026</name>
</gene>
<proteinExistence type="predicted"/>
<accession>A0A1Y6ARL3</accession>
<dbReference type="Proteomes" id="UP000194439">
    <property type="component" value="Unassembled WGS sequence"/>
</dbReference>
<name>A0A1Y6ARL3_9BACI</name>
<evidence type="ECO:0000313" key="1">
    <source>
        <dbReference type="EMBL" id="SME45610.1"/>
    </source>
</evidence>
<dbReference type="EMBL" id="FWZD01000072">
    <property type="protein sequence ID" value="SME45610.1"/>
    <property type="molecule type" value="Genomic_DNA"/>
</dbReference>
<protein>
    <submittedName>
        <fullName evidence="1">Uncharacterized protein</fullName>
    </submittedName>
</protein>
<dbReference type="RefSeq" id="WP_088029780.1">
    <property type="nucleotide sequence ID" value="NZ_FWZD01000072.1"/>
</dbReference>
<dbReference type="AlphaFoldDB" id="A0A1Y6ARL3"/>
<sequence length="119" mass="13953">MSQEIKVEYLSKAELDKLTNEVVLPLTLHLNEKSIKPTSEFIENVILFHANKKSFDPNLTVFGTKRITDFVAEYFGADEHVFTDVTKAVMGRIMRQKLTERQYPLLFDDFESNYYNRIK</sequence>
<evidence type="ECO:0000313" key="2">
    <source>
        <dbReference type="Proteomes" id="UP000194439"/>
    </source>
</evidence>
<organism evidence="1 2">
    <name type="scientific">Bacillus mobilis</name>
    <dbReference type="NCBI Taxonomy" id="2026190"/>
    <lineage>
        <taxon>Bacteria</taxon>
        <taxon>Bacillati</taxon>
        <taxon>Bacillota</taxon>
        <taxon>Bacilli</taxon>
        <taxon>Bacillales</taxon>
        <taxon>Bacillaceae</taxon>
        <taxon>Bacillus</taxon>
        <taxon>Bacillus cereus group</taxon>
    </lineage>
</organism>
<reference evidence="2" key="1">
    <citation type="submission" date="2017-04" db="EMBL/GenBank/DDBJ databases">
        <authorList>
            <person name="Criscuolo A."/>
        </authorList>
    </citation>
    <scope>NUCLEOTIDE SEQUENCE [LARGE SCALE GENOMIC DNA]</scope>
</reference>